<organism evidence="5 6">
    <name type="scientific">Sphingobacterium hotanense</name>
    <dbReference type="NCBI Taxonomy" id="649196"/>
    <lineage>
        <taxon>Bacteria</taxon>
        <taxon>Pseudomonadati</taxon>
        <taxon>Bacteroidota</taxon>
        <taxon>Sphingobacteriia</taxon>
        <taxon>Sphingobacteriales</taxon>
        <taxon>Sphingobacteriaceae</taxon>
        <taxon>Sphingobacterium</taxon>
    </lineage>
</organism>
<proteinExistence type="predicted"/>
<evidence type="ECO:0000256" key="2">
    <source>
        <dbReference type="ARBA" id="ARBA00023012"/>
    </source>
</evidence>
<dbReference type="SUPFAM" id="SSF52172">
    <property type="entry name" value="CheY-like"/>
    <property type="match status" value="1"/>
</dbReference>
<feature type="domain" description="Response regulatory" evidence="4">
    <location>
        <begin position="2"/>
        <end position="119"/>
    </location>
</feature>
<dbReference type="InterPro" id="IPR001789">
    <property type="entry name" value="Sig_transdc_resp-reg_receiver"/>
</dbReference>
<gene>
    <name evidence="5" type="ORF">HX018_00405</name>
</gene>
<evidence type="ECO:0000313" key="6">
    <source>
        <dbReference type="Proteomes" id="UP001170954"/>
    </source>
</evidence>
<dbReference type="PANTHER" id="PTHR45339:SF1">
    <property type="entry name" value="HYBRID SIGNAL TRANSDUCTION HISTIDINE KINASE J"/>
    <property type="match status" value="1"/>
</dbReference>
<evidence type="ECO:0000313" key="5">
    <source>
        <dbReference type="EMBL" id="MDM1046712.1"/>
    </source>
</evidence>
<dbReference type="EMBL" id="JACAGK010000001">
    <property type="protein sequence ID" value="MDM1046712.1"/>
    <property type="molecule type" value="Genomic_DNA"/>
</dbReference>
<dbReference type="PROSITE" id="PS50110">
    <property type="entry name" value="RESPONSE_REGULATORY"/>
    <property type="match status" value="1"/>
</dbReference>
<evidence type="ECO:0000259" key="4">
    <source>
        <dbReference type="PROSITE" id="PS50110"/>
    </source>
</evidence>
<dbReference type="Proteomes" id="UP001170954">
    <property type="component" value="Unassembled WGS sequence"/>
</dbReference>
<accession>A0ABT7NHN6</accession>
<evidence type="ECO:0000256" key="1">
    <source>
        <dbReference type="ARBA" id="ARBA00022553"/>
    </source>
</evidence>
<dbReference type="PANTHER" id="PTHR45339">
    <property type="entry name" value="HYBRID SIGNAL TRANSDUCTION HISTIDINE KINASE J"/>
    <property type="match status" value="1"/>
</dbReference>
<dbReference type="Gene3D" id="3.40.50.2300">
    <property type="match status" value="1"/>
</dbReference>
<reference evidence="5" key="1">
    <citation type="submission" date="2020-06" db="EMBL/GenBank/DDBJ databases">
        <authorList>
            <person name="Dong N."/>
        </authorList>
    </citation>
    <scope>NUCLEOTIDE SEQUENCE</scope>
    <source>
        <strain evidence="5">R1692</strain>
    </source>
</reference>
<name>A0ABT7NHN6_9SPHI</name>
<keyword evidence="6" id="KW-1185">Reference proteome</keyword>
<keyword evidence="1 3" id="KW-0597">Phosphoprotein</keyword>
<sequence length="125" mass="13925">MNILIIDDDLRNIFALKTALKSRGLKAEGCISAKEGLDYLEKEKGVDIVLLDMMMPEFDGFELLEFVHQSPRKDYPPIIAVTAKAMIGDRERCILAGADGYVAKPVDIDKLLTEVNRILLAESDD</sequence>
<comment type="caution">
    <text evidence="5">The sequence shown here is derived from an EMBL/GenBank/DDBJ whole genome shotgun (WGS) entry which is preliminary data.</text>
</comment>
<dbReference type="Pfam" id="PF00072">
    <property type="entry name" value="Response_reg"/>
    <property type="match status" value="1"/>
</dbReference>
<keyword evidence="2" id="KW-0902">Two-component regulatory system</keyword>
<feature type="modified residue" description="4-aspartylphosphate" evidence="3">
    <location>
        <position position="52"/>
    </location>
</feature>
<evidence type="ECO:0000256" key="3">
    <source>
        <dbReference type="PROSITE-ProRule" id="PRU00169"/>
    </source>
</evidence>
<dbReference type="InterPro" id="IPR011006">
    <property type="entry name" value="CheY-like_superfamily"/>
</dbReference>
<protein>
    <submittedName>
        <fullName evidence="5">Response regulator</fullName>
    </submittedName>
</protein>
<dbReference type="SMART" id="SM00448">
    <property type="entry name" value="REC"/>
    <property type="match status" value="1"/>
</dbReference>
<dbReference type="CDD" id="cd17546">
    <property type="entry name" value="REC_hyHK_CKI1_RcsC-like"/>
    <property type="match status" value="1"/>
</dbReference>
<reference evidence="5" key="2">
    <citation type="journal article" date="2022" name="Sci. Total Environ.">
        <title>Prevalence, transmission, and molecular epidemiology of tet(X)-positive bacteria among humans, animals, and environmental niches in China: An epidemiological, and genomic-based study.</title>
        <authorList>
            <person name="Dong N."/>
            <person name="Zeng Y."/>
            <person name="Cai C."/>
            <person name="Sun C."/>
            <person name="Lu J."/>
            <person name="Liu C."/>
            <person name="Zhou H."/>
            <person name="Sun Q."/>
            <person name="Shu L."/>
            <person name="Wang H."/>
            <person name="Wang Y."/>
            <person name="Wang S."/>
            <person name="Wu C."/>
            <person name="Chan E.W."/>
            <person name="Chen G."/>
            <person name="Shen Z."/>
            <person name="Chen S."/>
            <person name="Zhang R."/>
        </authorList>
    </citation>
    <scope>NUCLEOTIDE SEQUENCE</scope>
    <source>
        <strain evidence="5">R1692</strain>
    </source>
</reference>